<proteinExistence type="predicted"/>
<keyword evidence="2 5" id="KW-0812">Transmembrane</keyword>
<dbReference type="SUPFAM" id="SSF47240">
    <property type="entry name" value="Ferritin-like"/>
    <property type="match status" value="1"/>
</dbReference>
<evidence type="ECO:0000313" key="6">
    <source>
        <dbReference type="EMBL" id="NIR75987.1"/>
    </source>
</evidence>
<gene>
    <name evidence="6" type="ORF">GWO12_12900</name>
</gene>
<protein>
    <recommendedName>
        <fullName evidence="8">Rubrerythrin diiron-binding domain-containing protein</fullName>
    </recommendedName>
</protein>
<dbReference type="GO" id="GO:0005384">
    <property type="term" value="F:manganese ion transmembrane transporter activity"/>
    <property type="evidence" value="ECO:0007669"/>
    <property type="project" value="InterPro"/>
</dbReference>
<evidence type="ECO:0000256" key="4">
    <source>
        <dbReference type="ARBA" id="ARBA00023136"/>
    </source>
</evidence>
<dbReference type="Pfam" id="PF01988">
    <property type="entry name" value="VIT1"/>
    <property type="match status" value="1"/>
</dbReference>
<feature type="transmembrane region" description="Helical" evidence="5">
    <location>
        <begin position="352"/>
        <end position="371"/>
    </location>
</feature>
<dbReference type="PANTHER" id="PTHR31851">
    <property type="entry name" value="FE(2+)/MN(2+) TRANSPORTER PCL1"/>
    <property type="match status" value="1"/>
</dbReference>
<evidence type="ECO:0000256" key="3">
    <source>
        <dbReference type="ARBA" id="ARBA00022989"/>
    </source>
</evidence>
<organism evidence="6 7">
    <name type="scientific">Candidatus Kutchimonas denitrificans</name>
    <dbReference type="NCBI Taxonomy" id="3056748"/>
    <lineage>
        <taxon>Bacteria</taxon>
        <taxon>Pseudomonadati</taxon>
        <taxon>Gemmatimonadota</taxon>
        <taxon>Gemmatimonadia</taxon>
        <taxon>Candidatus Palauibacterales</taxon>
        <taxon>Candidatus Palauibacteraceae</taxon>
        <taxon>Candidatus Kutchimonas</taxon>
    </lineage>
</organism>
<comment type="subcellular location">
    <subcellularLocation>
        <location evidence="1">Endomembrane system</location>
        <topology evidence="1">Multi-pass membrane protein</topology>
    </subcellularLocation>
</comment>
<evidence type="ECO:0000313" key="7">
    <source>
        <dbReference type="Proteomes" id="UP000702544"/>
    </source>
</evidence>
<dbReference type="InterPro" id="IPR009078">
    <property type="entry name" value="Ferritin-like_SF"/>
</dbReference>
<dbReference type="GO" id="GO:0030026">
    <property type="term" value="P:intracellular manganese ion homeostasis"/>
    <property type="evidence" value="ECO:0007669"/>
    <property type="project" value="InterPro"/>
</dbReference>
<dbReference type="InterPro" id="IPR008217">
    <property type="entry name" value="Ccc1_fam"/>
</dbReference>
<evidence type="ECO:0000256" key="2">
    <source>
        <dbReference type="ARBA" id="ARBA00022692"/>
    </source>
</evidence>
<name>A0AAE4ZB41_9BACT</name>
<dbReference type="EMBL" id="JAACAK010000112">
    <property type="protein sequence ID" value="NIR75987.1"/>
    <property type="molecule type" value="Genomic_DNA"/>
</dbReference>
<evidence type="ECO:0000256" key="5">
    <source>
        <dbReference type="SAM" id="Phobius"/>
    </source>
</evidence>
<dbReference type="Proteomes" id="UP000702544">
    <property type="component" value="Unassembled WGS sequence"/>
</dbReference>
<dbReference type="AlphaFoldDB" id="A0AAE4ZB41"/>
<accession>A0AAE4ZB41</accession>
<keyword evidence="3 5" id="KW-1133">Transmembrane helix</keyword>
<comment type="caution">
    <text evidence="6">The sequence shown here is derived from an EMBL/GenBank/DDBJ whole genome shotgun (WGS) entry which is preliminary data.</text>
</comment>
<dbReference type="GO" id="GO:0012505">
    <property type="term" value="C:endomembrane system"/>
    <property type="evidence" value="ECO:0007669"/>
    <property type="project" value="UniProtKB-SubCell"/>
</dbReference>
<reference evidence="6 7" key="1">
    <citation type="submission" date="2020-01" db="EMBL/GenBank/DDBJ databases">
        <title>Genomes assembled from Gulf of Kutch pelagic sediment metagenomes.</title>
        <authorList>
            <person name="Chandrashekar M."/>
            <person name="Mahajan M.S."/>
            <person name="Dave K.J."/>
            <person name="Vatsa P."/>
            <person name="Nathani N.M."/>
        </authorList>
    </citation>
    <scope>NUCLEOTIDE SEQUENCE [LARGE SCALE GENOMIC DNA]</scope>
    <source>
        <strain evidence="6">KS3-K002</strain>
    </source>
</reference>
<sequence length="374" mass="40851">MPSDERIDDRTLAVWEHHLQDEADAAYLYRVLAELEKSSKKREVYRRLAEVEDRHTGLWVELLRRHGVEAEEPGPTLRAQVMGRLGRWLGPGLLLPLLIREEGREVKGYLDLYRRSESGAPQDTARTLARESAEHAQTLVELAGSEGEPWHSTESGGFVRNVVYGFNDGLTANFGLVAGVVGAAVQPHVVLVSGVAGLVADALSMGSSGYLAAKSEEEVYEHEIAIERDEIRLMPEIEQEELALLYELKGIEPERARSMAADVMRDPERALEEKVREELGIGGAHTTPLREGLITGTATAFGALIPVFPFIFMDGVAAVWTAFAVSMVSHFAVGAARSLFTGRGIFRSGLDMFLVGLGVAIVGYFIGDLIASAL</sequence>
<evidence type="ECO:0000256" key="1">
    <source>
        <dbReference type="ARBA" id="ARBA00004127"/>
    </source>
</evidence>
<evidence type="ECO:0008006" key="8">
    <source>
        <dbReference type="Google" id="ProtNLM"/>
    </source>
</evidence>
<keyword evidence="4 5" id="KW-0472">Membrane</keyword>
<feature type="transmembrane region" description="Helical" evidence="5">
    <location>
        <begin position="318"/>
        <end position="340"/>
    </location>
</feature>